<evidence type="ECO:0000313" key="3">
    <source>
        <dbReference type="EMBL" id="RGC46317.1"/>
    </source>
</evidence>
<dbReference type="PANTHER" id="PTHR45138:SF9">
    <property type="entry name" value="DIGUANYLATE CYCLASE DGCM-RELATED"/>
    <property type="match status" value="1"/>
</dbReference>
<sequence>MKNVQGWRKIEIVSVIIVVAFMSLLIGIYYQSKTERGNIRSLCSGWYQMKDGKRIELELPCSVTADTEGKVILYNDTLTEDDRGLIVSTRGIQDNLEIRTGERMLYHYADNQFQKNKQMKGKMWADVRLPEETGQETLCFIYEGTAGRSLDIQVPILGSFSAIIVRHLQASAFSILMIISMLGLGIVAVSIFLYTRHRQLVEKRFVNVAVFLIICSLWCILDSGLYQMYGKHSAAGSLVSFYAFMLMSVPMLHFIQNTVSKENQWIPEIWILLLYGNAIGQGLVNIWFAVPFKNMLFVTHLILFTGVAAMAILLWREYQKHQTQELELCLKAFGVLGISGVIALALYWMYAIYWYDALFQFGILLFISFLFWGLLCKVSNDIQYRMEQDVYERMSIEDRMTGMKNRKAFEQQMDQIEQDVMLLENALLIFIDIANLKTINDTYGMQIGDEAVIRTARSIQAAESAACEQHTECFRIAGDEFAIVVTRPQKTPEEWKQMIRNEMKKESGNRYPVQLAFGCSYLRKADGTRLSISDWKMQADRMMFSHK</sequence>
<keyword evidence="1" id="KW-0812">Transmembrane</keyword>
<evidence type="ECO:0000256" key="1">
    <source>
        <dbReference type="SAM" id="Phobius"/>
    </source>
</evidence>
<feature type="transmembrane region" description="Helical" evidence="1">
    <location>
        <begin position="172"/>
        <end position="193"/>
    </location>
</feature>
<dbReference type="Gene3D" id="3.30.70.270">
    <property type="match status" value="1"/>
</dbReference>
<dbReference type="InterPro" id="IPR050469">
    <property type="entry name" value="Diguanylate_Cyclase"/>
</dbReference>
<accession>A0A3E2XKU0</accession>
<feature type="transmembrane region" description="Helical" evidence="1">
    <location>
        <begin position="235"/>
        <end position="255"/>
    </location>
</feature>
<name>A0A3E2XKU0_9FIRM</name>
<dbReference type="RefSeq" id="WP_117540473.1">
    <property type="nucleotide sequence ID" value="NZ_QVFD01000009.1"/>
</dbReference>
<feature type="transmembrane region" description="Helical" evidence="1">
    <location>
        <begin position="205"/>
        <end position="229"/>
    </location>
</feature>
<feature type="transmembrane region" description="Helical" evidence="1">
    <location>
        <begin position="357"/>
        <end position="376"/>
    </location>
</feature>
<feature type="transmembrane region" description="Helical" evidence="1">
    <location>
        <begin position="296"/>
        <end position="316"/>
    </location>
</feature>
<organism evidence="3 4">
    <name type="scientific">Coprococcus catus</name>
    <dbReference type="NCBI Taxonomy" id="116085"/>
    <lineage>
        <taxon>Bacteria</taxon>
        <taxon>Bacillati</taxon>
        <taxon>Bacillota</taxon>
        <taxon>Clostridia</taxon>
        <taxon>Lachnospirales</taxon>
        <taxon>Lachnospiraceae</taxon>
        <taxon>Coprococcus</taxon>
    </lineage>
</organism>
<dbReference type="OrthoDB" id="9804955at2"/>
<keyword evidence="4" id="KW-1185">Reference proteome</keyword>
<keyword evidence="1" id="KW-0472">Membrane</keyword>
<reference evidence="3 4" key="1">
    <citation type="submission" date="2018-08" db="EMBL/GenBank/DDBJ databases">
        <title>A genome reference for cultivated species of the human gut microbiota.</title>
        <authorList>
            <person name="Zou Y."/>
            <person name="Xue W."/>
            <person name="Luo G."/>
        </authorList>
    </citation>
    <scope>NUCLEOTIDE SEQUENCE [LARGE SCALE GENOMIC DNA]</scope>
    <source>
        <strain evidence="3 4">AM28-39</strain>
    </source>
</reference>
<dbReference type="EMBL" id="QVFD01000009">
    <property type="protein sequence ID" value="RGC46317.1"/>
    <property type="molecule type" value="Genomic_DNA"/>
</dbReference>
<feature type="transmembrane region" description="Helical" evidence="1">
    <location>
        <begin position="328"/>
        <end position="351"/>
    </location>
</feature>
<dbReference type="GO" id="GO:1902201">
    <property type="term" value="P:negative regulation of bacterial-type flagellum-dependent cell motility"/>
    <property type="evidence" value="ECO:0007669"/>
    <property type="project" value="TreeGrafter"/>
</dbReference>
<dbReference type="Proteomes" id="UP000261231">
    <property type="component" value="Unassembled WGS sequence"/>
</dbReference>
<dbReference type="SUPFAM" id="SSF55073">
    <property type="entry name" value="Nucleotide cyclase"/>
    <property type="match status" value="1"/>
</dbReference>
<dbReference type="GO" id="GO:0043709">
    <property type="term" value="P:cell adhesion involved in single-species biofilm formation"/>
    <property type="evidence" value="ECO:0007669"/>
    <property type="project" value="TreeGrafter"/>
</dbReference>
<gene>
    <name evidence="3" type="ORF">DW747_10535</name>
</gene>
<feature type="transmembrane region" description="Helical" evidence="1">
    <location>
        <begin position="12"/>
        <end position="30"/>
    </location>
</feature>
<feature type="domain" description="GGDEF" evidence="2">
    <location>
        <begin position="424"/>
        <end position="547"/>
    </location>
</feature>
<dbReference type="PROSITE" id="PS50887">
    <property type="entry name" value="GGDEF"/>
    <property type="match status" value="1"/>
</dbReference>
<dbReference type="GO" id="GO:0052621">
    <property type="term" value="F:diguanylate cyclase activity"/>
    <property type="evidence" value="ECO:0007669"/>
    <property type="project" value="TreeGrafter"/>
</dbReference>
<evidence type="ECO:0000259" key="2">
    <source>
        <dbReference type="PROSITE" id="PS50887"/>
    </source>
</evidence>
<dbReference type="GO" id="GO:0005886">
    <property type="term" value="C:plasma membrane"/>
    <property type="evidence" value="ECO:0007669"/>
    <property type="project" value="TreeGrafter"/>
</dbReference>
<proteinExistence type="predicted"/>
<keyword evidence="1" id="KW-1133">Transmembrane helix</keyword>
<dbReference type="InterPro" id="IPR029787">
    <property type="entry name" value="Nucleotide_cyclase"/>
</dbReference>
<evidence type="ECO:0000313" key="4">
    <source>
        <dbReference type="Proteomes" id="UP000261231"/>
    </source>
</evidence>
<dbReference type="InterPro" id="IPR000160">
    <property type="entry name" value="GGDEF_dom"/>
</dbReference>
<dbReference type="SMART" id="SM00267">
    <property type="entry name" value="GGDEF"/>
    <property type="match status" value="1"/>
</dbReference>
<dbReference type="Pfam" id="PF00990">
    <property type="entry name" value="GGDEF"/>
    <property type="match status" value="1"/>
</dbReference>
<feature type="transmembrane region" description="Helical" evidence="1">
    <location>
        <begin position="267"/>
        <end position="290"/>
    </location>
</feature>
<dbReference type="InterPro" id="IPR043128">
    <property type="entry name" value="Rev_trsase/Diguanyl_cyclase"/>
</dbReference>
<dbReference type="CDD" id="cd01949">
    <property type="entry name" value="GGDEF"/>
    <property type="match status" value="1"/>
</dbReference>
<comment type="caution">
    <text evidence="3">The sequence shown here is derived from an EMBL/GenBank/DDBJ whole genome shotgun (WGS) entry which is preliminary data.</text>
</comment>
<protein>
    <submittedName>
        <fullName evidence="3">Diguanylate cyclase</fullName>
    </submittedName>
</protein>
<dbReference type="AlphaFoldDB" id="A0A3E2XKU0"/>
<dbReference type="PANTHER" id="PTHR45138">
    <property type="entry name" value="REGULATORY COMPONENTS OF SENSORY TRANSDUCTION SYSTEM"/>
    <property type="match status" value="1"/>
</dbReference>
<dbReference type="NCBIfam" id="TIGR00254">
    <property type="entry name" value="GGDEF"/>
    <property type="match status" value="1"/>
</dbReference>